<evidence type="ECO:0000256" key="8">
    <source>
        <dbReference type="ARBA" id="ARBA00023033"/>
    </source>
</evidence>
<comment type="caution">
    <text evidence="11">The sequence shown here is derived from an EMBL/GenBank/DDBJ whole genome shotgun (WGS) entry which is preliminary data.</text>
</comment>
<accession>A0A286U701</accession>
<keyword evidence="4 9" id="KW-0349">Heme</keyword>
<dbReference type="EMBL" id="NBII01000010">
    <property type="protein sequence ID" value="PAV15314.1"/>
    <property type="molecule type" value="Genomic_DNA"/>
</dbReference>
<keyword evidence="8 10" id="KW-0503">Monooxygenase</keyword>
<evidence type="ECO:0000256" key="2">
    <source>
        <dbReference type="ARBA" id="ARBA00005179"/>
    </source>
</evidence>
<dbReference type="InterPro" id="IPR002401">
    <property type="entry name" value="Cyt_P450_E_grp-I"/>
</dbReference>
<keyword evidence="5 9" id="KW-0479">Metal-binding</keyword>
<keyword evidence="6 10" id="KW-0560">Oxidoreductase</keyword>
<sequence>MQDYHLMVILAVLCATVAAYLSRSWIFRKKQVLPYPPGPRALPILGNVLDMRDARHCETLRRWKDDYGPIVHLKKRGNIYSSRPRLVMNELEGWDDCIITILPYGPELRRSREKLHQFLQPSVVQDYYPFQEQSAYGLAESLLKDPENFLDVVKCSTAGLITNVTYGYKVTSFSDPIVRLAEKGVEAFADAQGFYLVNELPWLQYLPSWLPGMGFLRTAKEASKTRVDMYQRPYEKFKENLESGIGSSSFSARILESFREKDGVVTHADEEFTAKLTSVVYAAGTDTTVSALSTFILAMILNPEVQRKAQEEVDNVLGKNSLPTFADLPKLKYVDAVKKECMRWQSVVQTSVPHVVTRDDEINGYFIPANSVIMGNFWAILRDPVEYPEPDQFKPERFIPSEGTNLPLDPGKVVFSVGRRFCPGKYFAENSLFIDMATIFATCNIGNTIDDHGNPIIPKVEYTELFVRHPLPFKCSITPRNYDSLQLLRRATDIGLPLGD</sequence>
<dbReference type="PRINTS" id="PR00385">
    <property type="entry name" value="P450"/>
</dbReference>
<dbReference type="InterPro" id="IPR036396">
    <property type="entry name" value="Cyt_P450_sf"/>
</dbReference>
<dbReference type="OrthoDB" id="1055148at2759"/>
<comment type="similarity">
    <text evidence="3 10">Belongs to the cytochrome P450 family.</text>
</comment>
<dbReference type="GO" id="GO:0016705">
    <property type="term" value="F:oxidoreductase activity, acting on paired donors, with incorporation or reduction of molecular oxygen"/>
    <property type="evidence" value="ECO:0007669"/>
    <property type="project" value="InterPro"/>
</dbReference>
<dbReference type="PRINTS" id="PR00463">
    <property type="entry name" value="EP450I"/>
</dbReference>
<dbReference type="STRING" id="2282107.A0A286U701"/>
<keyword evidence="12" id="KW-1185">Reference proteome</keyword>
<evidence type="ECO:0000313" key="12">
    <source>
        <dbReference type="Proteomes" id="UP000217199"/>
    </source>
</evidence>
<dbReference type="PROSITE" id="PS00086">
    <property type="entry name" value="CYTOCHROME_P450"/>
    <property type="match status" value="1"/>
</dbReference>
<protein>
    <submittedName>
        <fullName evidence="11">Cytochrome P450</fullName>
    </submittedName>
</protein>
<reference evidence="11 12" key="1">
    <citation type="journal article" date="2017" name="Mol. Ecol.">
        <title>Comparative and population genomic landscape of Phellinus noxius: A hypervariable fungus causing root rot in trees.</title>
        <authorList>
            <person name="Chung C.L."/>
            <person name="Lee T.J."/>
            <person name="Akiba M."/>
            <person name="Lee H.H."/>
            <person name="Kuo T.H."/>
            <person name="Liu D."/>
            <person name="Ke H.M."/>
            <person name="Yokoi T."/>
            <person name="Roa M.B."/>
            <person name="Lu M.J."/>
            <person name="Chang Y.Y."/>
            <person name="Ann P.J."/>
            <person name="Tsai J.N."/>
            <person name="Chen C.Y."/>
            <person name="Tzean S.S."/>
            <person name="Ota Y."/>
            <person name="Hattori T."/>
            <person name="Sahashi N."/>
            <person name="Liou R.F."/>
            <person name="Kikuchi T."/>
            <person name="Tsai I.J."/>
        </authorList>
    </citation>
    <scope>NUCLEOTIDE SEQUENCE [LARGE SCALE GENOMIC DNA]</scope>
    <source>
        <strain evidence="11 12">FFPRI411160</strain>
    </source>
</reference>
<dbReference type="InterPro" id="IPR017972">
    <property type="entry name" value="Cyt_P450_CS"/>
</dbReference>
<feature type="binding site" description="axial binding residue" evidence="9">
    <location>
        <position position="422"/>
    </location>
    <ligand>
        <name>heme</name>
        <dbReference type="ChEBI" id="CHEBI:30413"/>
    </ligand>
    <ligandPart>
        <name>Fe</name>
        <dbReference type="ChEBI" id="CHEBI:18248"/>
    </ligandPart>
</feature>
<dbReference type="CDD" id="cd11065">
    <property type="entry name" value="CYP64-like"/>
    <property type="match status" value="1"/>
</dbReference>
<gene>
    <name evidence="11" type="ORF">PNOK_0907600</name>
</gene>
<dbReference type="Gene3D" id="1.10.630.10">
    <property type="entry name" value="Cytochrome P450"/>
    <property type="match status" value="1"/>
</dbReference>
<dbReference type="InterPro" id="IPR001128">
    <property type="entry name" value="Cyt_P450"/>
</dbReference>
<evidence type="ECO:0000256" key="5">
    <source>
        <dbReference type="ARBA" id="ARBA00022723"/>
    </source>
</evidence>
<keyword evidence="7 9" id="KW-0408">Iron</keyword>
<dbReference type="InterPro" id="IPR050364">
    <property type="entry name" value="Cytochrome_P450_fung"/>
</dbReference>
<dbReference type="PANTHER" id="PTHR46300">
    <property type="entry name" value="P450, PUTATIVE (EUROFUNG)-RELATED-RELATED"/>
    <property type="match status" value="1"/>
</dbReference>
<comment type="pathway">
    <text evidence="2">Secondary metabolite biosynthesis.</text>
</comment>
<evidence type="ECO:0000256" key="3">
    <source>
        <dbReference type="ARBA" id="ARBA00010617"/>
    </source>
</evidence>
<evidence type="ECO:0000256" key="9">
    <source>
        <dbReference type="PIRSR" id="PIRSR602401-1"/>
    </source>
</evidence>
<name>A0A286U701_9AGAM</name>
<comment type="cofactor">
    <cofactor evidence="1 9">
        <name>heme</name>
        <dbReference type="ChEBI" id="CHEBI:30413"/>
    </cofactor>
</comment>
<dbReference type="PANTHER" id="PTHR46300:SF7">
    <property type="entry name" value="P450, PUTATIVE (EUROFUNG)-RELATED"/>
    <property type="match status" value="1"/>
</dbReference>
<dbReference type="GO" id="GO:0020037">
    <property type="term" value="F:heme binding"/>
    <property type="evidence" value="ECO:0007669"/>
    <property type="project" value="InterPro"/>
</dbReference>
<evidence type="ECO:0000313" key="11">
    <source>
        <dbReference type="EMBL" id="PAV15314.1"/>
    </source>
</evidence>
<dbReference type="Pfam" id="PF00067">
    <property type="entry name" value="p450"/>
    <property type="match status" value="1"/>
</dbReference>
<evidence type="ECO:0000256" key="1">
    <source>
        <dbReference type="ARBA" id="ARBA00001971"/>
    </source>
</evidence>
<evidence type="ECO:0000256" key="10">
    <source>
        <dbReference type="RuleBase" id="RU000461"/>
    </source>
</evidence>
<evidence type="ECO:0000256" key="7">
    <source>
        <dbReference type="ARBA" id="ARBA00023004"/>
    </source>
</evidence>
<dbReference type="InParanoid" id="A0A286U701"/>
<dbReference type="SUPFAM" id="SSF48264">
    <property type="entry name" value="Cytochrome P450"/>
    <property type="match status" value="1"/>
</dbReference>
<dbReference type="AlphaFoldDB" id="A0A286U701"/>
<dbReference type="GO" id="GO:0005506">
    <property type="term" value="F:iron ion binding"/>
    <property type="evidence" value="ECO:0007669"/>
    <property type="project" value="InterPro"/>
</dbReference>
<evidence type="ECO:0000256" key="6">
    <source>
        <dbReference type="ARBA" id="ARBA00023002"/>
    </source>
</evidence>
<evidence type="ECO:0000256" key="4">
    <source>
        <dbReference type="ARBA" id="ARBA00022617"/>
    </source>
</evidence>
<proteinExistence type="inferred from homology"/>
<organism evidence="11 12">
    <name type="scientific">Pyrrhoderma noxium</name>
    <dbReference type="NCBI Taxonomy" id="2282107"/>
    <lineage>
        <taxon>Eukaryota</taxon>
        <taxon>Fungi</taxon>
        <taxon>Dikarya</taxon>
        <taxon>Basidiomycota</taxon>
        <taxon>Agaricomycotina</taxon>
        <taxon>Agaricomycetes</taxon>
        <taxon>Hymenochaetales</taxon>
        <taxon>Hymenochaetaceae</taxon>
        <taxon>Pyrrhoderma</taxon>
    </lineage>
</organism>
<dbReference type="GO" id="GO:0004497">
    <property type="term" value="F:monooxygenase activity"/>
    <property type="evidence" value="ECO:0007669"/>
    <property type="project" value="UniProtKB-KW"/>
</dbReference>
<dbReference type="Proteomes" id="UP000217199">
    <property type="component" value="Unassembled WGS sequence"/>
</dbReference>